<evidence type="ECO:0000313" key="3">
    <source>
        <dbReference type="Proteomes" id="UP000198862"/>
    </source>
</evidence>
<keyword evidence="3" id="KW-1185">Reference proteome</keyword>
<name>A0A1I1PNT0_9GAMM</name>
<reference evidence="2 3" key="1">
    <citation type="submission" date="2016-10" db="EMBL/GenBank/DDBJ databases">
        <authorList>
            <person name="de Groot N.N."/>
        </authorList>
    </citation>
    <scope>NUCLEOTIDE SEQUENCE [LARGE SCALE GENOMIC DNA]</scope>
    <source>
        <strain evidence="2 3">DSM 6059</strain>
    </source>
</reference>
<dbReference type="SMART" id="SM00421">
    <property type="entry name" value="HTH_LUXR"/>
    <property type="match status" value="1"/>
</dbReference>
<dbReference type="Gene3D" id="1.10.10.10">
    <property type="entry name" value="Winged helix-like DNA-binding domain superfamily/Winged helix DNA-binding domain"/>
    <property type="match status" value="1"/>
</dbReference>
<dbReference type="STRING" id="1123010.SAMN02745724_03539"/>
<dbReference type="Pfam" id="PF00196">
    <property type="entry name" value="GerE"/>
    <property type="match status" value="1"/>
</dbReference>
<proteinExistence type="predicted"/>
<dbReference type="SUPFAM" id="SSF46894">
    <property type="entry name" value="C-terminal effector domain of the bipartite response regulators"/>
    <property type="match status" value="1"/>
</dbReference>
<dbReference type="CDD" id="cd06170">
    <property type="entry name" value="LuxR_C_like"/>
    <property type="match status" value="1"/>
</dbReference>
<evidence type="ECO:0000313" key="2">
    <source>
        <dbReference type="EMBL" id="SFD11554.1"/>
    </source>
</evidence>
<dbReference type="PRINTS" id="PR00038">
    <property type="entry name" value="HTHLUXR"/>
</dbReference>
<dbReference type="Proteomes" id="UP000198862">
    <property type="component" value="Unassembled WGS sequence"/>
</dbReference>
<dbReference type="AlphaFoldDB" id="A0A1I1PNT0"/>
<dbReference type="EMBL" id="FOLO01000033">
    <property type="protein sequence ID" value="SFD11554.1"/>
    <property type="molecule type" value="Genomic_DNA"/>
</dbReference>
<dbReference type="RefSeq" id="WP_091987447.1">
    <property type="nucleotide sequence ID" value="NZ_FOLO01000033.1"/>
</dbReference>
<dbReference type="GO" id="GO:0006355">
    <property type="term" value="P:regulation of DNA-templated transcription"/>
    <property type="evidence" value="ECO:0007669"/>
    <property type="project" value="InterPro"/>
</dbReference>
<dbReference type="InterPro" id="IPR000792">
    <property type="entry name" value="Tscrpt_reg_LuxR_C"/>
</dbReference>
<accession>A0A1I1PNT0</accession>
<dbReference type="OrthoDB" id="1123107at2"/>
<dbReference type="GO" id="GO:0003677">
    <property type="term" value="F:DNA binding"/>
    <property type="evidence" value="ECO:0007669"/>
    <property type="project" value="InterPro"/>
</dbReference>
<feature type="domain" description="HTH luxR-type" evidence="1">
    <location>
        <begin position="111"/>
        <end position="176"/>
    </location>
</feature>
<gene>
    <name evidence="2" type="ORF">SAMN02745724_03539</name>
</gene>
<evidence type="ECO:0000259" key="1">
    <source>
        <dbReference type="PROSITE" id="PS50043"/>
    </source>
</evidence>
<dbReference type="InterPro" id="IPR036388">
    <property type="entry name" value="WH-like_DNA-bd_sf"/>
</dbReference>
<sequence length="177" mass="20278">MNKQISLNTLLLSSMEQAGMIVCIKDNNKKVLKQNKKCITLCGLLEGEVCNDGCMQIYNSDTNQQWNNWGNRTYPNCYLHNDYYDVTLLCSEQNITTILQPLKQKLLDAIAYYNSMGLSKREMQVISKVITDLTNDEICEQLFISKATLRSHLNNIYKKVELAGGSLSYIPHKRSNR</sequence>
<dbReference type="PROSITE" id="PS50043">
    <property type="entry name" value="HTH_LUXR_2"/>
    <property type="match status" value="1"/>
</dbReference>
<organism evidence="2 3">
    <name type="scientific">Pseudoalteromonas denitrificans DSM 6059</name>
    <dbReference type="NCBI Taxonomy" id="1123010"/>
    <lineage>
        <taxon>Bacteria</taxon>
        <taxon>Pseudomonadati</taxon>
        <taxon>Pseudomonadota</taxon>
        <taxon>Gammaproteobacteria</taxon>
        <taxon>Alteromonadales</taxon>
        <taxon>Pseudoalteromonadaceae</taxon>
        <taxon>Pseudoalteromonas</taxon>
    </lineage>
</organism>
<protein>
    <submittedName>
        <fullName evidence="2">Regulatory protein, luxR family</fullName>
    </submittedName>
</protein>
<dbReference type="InterPro" id="IPR016032">
    <property type="entry name" value="Sig_transdc_resp-reg_C-effctor"/>
</dbReference>